<feature type="region of interest" description="Disordered" evidence="1">
    <location>
        <begin position="1"/>
        <end position="37"/>
    </location>
</feature>
<dbReference type="SUPFAM" id="SSF52540">
    <property type="entry name" value="P-loop containing nucleoside triphosphate hydrolases"/>
    <property type="match status" value="1"/>
</dbReference>
<dbReference type="Gene3D" id="3.40.50.300">
    <property type="entry name" value="P-loop containing nucleotide triphosphate hydrolases"/>
    <property type="match status" value="1"/>
</dbReference>
<evidence type="ECO:0008006" key="4">
    <source>
        <dbReference type="Google" id="ProtNLM"/>
    </source>
</evidence>
<feature type="compositionally biased region" description="Low complexity" evidence="1">
    <location>
        <begin position="1"/>
        <end position="12"/>
    </location>
</feature>
<organism evidence="2 3">
    <name type="scientific">Actinopolyspora mzabensis</name>
    <dbReference type="NCBI Taxonomy" id="995066"/>
    <lineage>
        <taxon>Bacteria</taxon>
        <taxon>Bacillati</taxon>
        <taxon>Actinomycetota</taxon>
        <taxon>Actinomycetes</taxon>
        <taxon>Actinopolysporales</taxon>
        <taxon>Actinopolysporaceae</taxon>
        <taxon>Actinopolyspora</taxon>
    </lineage>
</organism>
<feature type="compositionally biased region" description="Low complexity" evidence="1">
    <location>
        <begin position="22"/>
        <end position="35"/>
    </location>
</feature>
<evidence type="ECO:0000256" key="1">
    <source>
        <dbReference type="SAM" id="MobiDB-lite"/>
    </source>
</evidence>
<evidence type="ECO:0000313" key="2">
    <source>
        <dbReference type="EMBL" id="SDK30177.1"/>
    </source>
</evidence>
<dbReference type="InterPro" id="IPR027417">
    <property type="entry name" value="P-loop_NTPase"/>
</dbReference>
<sequence length="243" mass="26191">MSSPVAGAAVRSGRGRGGPGRPAGRFPAGRFPAGRSPAVAPGSWVVRSPVVRLPRAADSETADSLVRRVGRGAPRLGPVRLVAVDGPSGAGKSTFARVLLSALTAAGFHAALLGTDDFATWREPVGWWPRLRDGVLEPLARGRAGRYRRTEWPGGVPVPGAFVDVPVPEVLLLEGVSSGRRSVARRLSALIWMEPPDSATRLERAVLRDGAETRPELVRWQRFERVWFRSDRTGQRADFVLRG</sequence>
<evidence type="ECO:0000313" key="3">
    <source>
        <dbReference type="Proteomes" id="UP000199213"/>
    </source>
</evidence>
<keyword evidence="3" id="KW-1185">Reference proteome</keyword>
<proteinExistence type="predicted"/>
<name>A0A1G9ASD7_ACTMZ</name>
<reference evidence="3" key="1">
    <citation type="submission" date="2016-10" db="EMBL/GenBank/DDBJ databases">
        <authorList>
            <person name="Varghese N."/>
            <person name="Submissions S."/>
        </authorList>
    </citation>
    <scope>NUCLEOTIDE SEQUENCE [LARGE SCALE GENOMIC DNA]</scope>
    <source>
        <strain evidence="3">DSM 45460</strain>
    </source>
</reference>
<dbReference type="Proteomes" id="UP000199213">
    <property type="component" value="Unassembled WGS sequence"/>
</dbReference>
<dbReference type="AlphaFoldDB" id="A0A1G9ASD7"/>
<gene>
    <name evidence="2" type="ORF">SAMN04487820_106223</name>
</gene>
<accession>A0A1G9ASD7</accession>
<dbReference type="EMBL" id="FNFM01000006">
    <property type="protein sequence ID" value="SDK30177.1"/>
    <property type="molecule type" value="Genomic_DNA"/>
</dbReference>
<protein>
    <recommendedName>
        <fullName evidence="4">Uridine kinase</fullName>
    </recommendedName>
</protein>